<dbReference type="Gene3D" id="3.30.1540.10">
    <property type="entry name" value="formyl-coa transferase, domain 3"/>
    <property type="match status" value="1"/>
</dbReference>
<dbReference type="InterPro" id="IPR003673">
    <property type="entry name" value="CoA-Trfase_fam_III"/>
</dbReference>
<dbReference type="RefSeq" id="WP_076624684.1">
    <property type="nucleotide sequence ID" value="NZ_BMEW01000001.1"/>
</dbReference>
<dbReference type="Gene3D" id="3.40.50.10540">
    <property type="entry name" value="Crotonobetainyl-coa:carnitine coa-transferase, domain 1"/>
    <property type="match status" value="1"/>
</dbReference>
<dbReference type="EC" id="5.1.99.4" evidence="1"/>
<dbReference type="EMBL" id="CP014796">
    <property type="protein sequence ID" value="APX24990.1"/>
    <property type="molecule type" value="Genomic_DNA"/>
</dbReference>
<sequence length="390" mass="41180">MGTLSGVRVLEMAGMGPVPFCGMLLGDMGADVLRIDRPVAPERGIGGAAADLRGRNKRSVQLDLKSAEGRETLLDLVRSADVLIEGYRPGVMERLGLGPEPCLAANRALVYGRATGWGQDGPLAQAAGHDINYIALAGALGMIGAESGPPVPPLNLVGDYGGGALYLAFGVVCALLEARHSSRGQVVDAAMIDGVGSLLTVFRGFLAEGRISGRRGGNDLDGSAPWYAVYETADGEWMAVGALEARFYASFIERLELKAEALPDRSAPGAREVLRGIFAARFRERTRAEWERIFDGSDACVTPVLSLSEAATHPQATARAMTQRFAGVEHPAPAPRFSRTPGALRLAPAQDGADTREGLAAWGIAPVRIEQGLAEGWLRQGDATDHASER</sequence>
<dbReference type="SUPFAM" id="SSF89796">
    <property type="entry name" value="CoA-transferase family III (CaiB/BaiF)"/>
    <property type="match status" value="1"/>
</dbReference>
<dbReference type="InterPro" id="IPR023606">
    <property type="entry name" value="CoA-Trfase_III_dom_1_sf"/>
</dbReference>
<keyword evidence="1" id="KW-0413">Isomerase</keyword>
<evidence type="ECO:0000313" key="1">
    <source>
        <dbReference type="EMBL" id="APX24990.1"/>
    </source>
</evidence>
<dbReference type="PANTHER" id="PTHR48228">
    <property type="entry name" value="SUCCINYL-COA--D-CITRAMALATE COA-TRANSFERASE"/>
    <property type="match status" value="1"/>
</dbReference>
<dbReference type="GO" id="GO:0008111">
    <property type="term" value="F:alpha-methylacyl-CoA racemase activity"/>
    <property type="evidence" value="ECO:0007669"/>
    <property type="project" value="UniProtKB-EC"/>
</dbReference>
<reference evidence="1 2" key="1">
    <citation type="submission" date="2016-03" db="EMBL/GenBank/DDBJ databases">
        <title>Deep-sea bacteria in the southern Pacific.</title>
        <authorList>
            <person name="Tang K."/>
        </authorList>
    </citation>
    <scope>NUCLEOTIDE SEQUENCE [LARGE SCALE GENOMIC DNA]</scope>
    <source>
        <strain evidence="1 2">JLT2016</strain>
    </source>
</reference>
<proteinExistence type="predicted"/>
<dbReference type="InterPro" id="IPR044855">
    <property type="entry name" value="CoA-Trfase_III_dom3_sf"/>
</dbReference>
<dbReference type="Proteomes" id="UP000186559">
    <property type="component" value="Chromosome"/>
</dbReference>
<accession>A0A1U7DA98</accession>
<dbReference type="KEGG" id="tpro:Ga0080559_TMP4194"/>
<dbReference type="OrthoDB" id="7208981at2"/>
<evidence type="ECO:0000313" key="2">
    <source>
        <dbReference type="Proteomes" id="UP000186559"/>
    </source>
</evidence>
<dbReference type="STRING" id="1229727.Ga0080559_TMP4194"/>
<dbReference type="Pfam" id="PF02515">
    <property type="entry name" value="CoA_transf_3"/>
    <property type="match status" value="1"/>
</dbReference>
<gene>
    <name evidence="1" type="ORF">Ga0080559_TMP4194</name>
</gene>
<dbReference type="PANTHER" id="PTHR48228:SF5">
    <property type="entry name" value="ALPHA-METHYLACYL-COA RACEMASE"/>
    <property type="match status" value="1"/>
</dbReference>
<name>A0A1U7DA98_9RHOB</name>
<protein>
    <submittedName>
        <fullName evidence="1">Alpha-methylacyl-CoA racemase</fullName>
        <ecNumber evidence="1">5.1.99.4</ecNumber>
    </submittedName>
</protein>
<dbReference type="AlphaFoldDB" id="A0A1U7DA98"/>
<keyword evidence="2" id="KW-1185">Reference proteome</keyword>
<organism evidence="1 2">
    <name type="scientific">Salipiger profundus</name>
    <dbReference type="NCBI Taxonomy" id="1229727"/>
    <lineage>
        <taxon>Bacteria</taxon>
        <taxon>Pseudomonadati</taxon>
        <taxon>Pseudomonadota</taxon>
        <taxon>Alphaproteobacteria</taxon>
        <taxon>Rhodobacterales</taxon>
        <taxon>Roseobacteraceae</taxon>
        <taxon>Salipiger</taxon>
    </lineage>
</organism>
<dbReference type="InterPro" id="IPR050509">
    <property type="entry name" value="CoA-transferase_III"/>
</dbReference>